<evidence type="ECO:0008006" key="3">
    <source>
        <dbReference type="Google" id="ProtNLM"/>
    </source>
</evidence>
<evidence type="ECO:0000313" key="1">
    <source>
        <dbReference type="EMBL" id="SNR94436.1"/>
    </source>
</evidence>
<dbReference type="RefSeq" id="WP_089372196.1">
    <property type="nucleotide sequence ID" value="NZ_BMEP01000008.1"/>
</dbReference>
<dbReference type="EMBL" id="FZNY01000004">
    <property type="protein sequence ID" value="SNR94436.1"/>
    <property type="molecule type" value="Genomic_DNA"/>
</dbReference>
<sequence length="103" mass="12029">MHTVIIGLEFQKKSKKKYDADYIENLIEDISHNPKIGKKIQAVNNIYVLDIGYTKDKKHEYQLVYYYQGKNTPLFIITIFKKKEKDLLSKTISSLITETSAKN</sequence>
<proteinExistence type="predicted"/>
<accession>A0A239AFJ2</accession>
<gene>
    <name evidence="1" type="ORF">SAMN06265376_104403</name>
</gene>
<keyword evidence="2" id="KW-1185">Reference proteome</keyword>
<reference evidence="1 2" key="1">
    <citation type="submission" date="2017-06" db="EMBL/GenBank/DDBJ databases">
        <authorList>
            <person name="Kim H.J."/>
            <person name="Triplett B.A."/>
        </authorList>
    </citation>
    <scope>NUCLEOTIDE SEQUENCE [LARGE SCALE GENOMIC DNA]</scope>
    <source>
        <strain evidence="1 2">DSM 25597</strain>
    </source>
</reference>
<evidence type="ECO:0000313" key="2">
    <source>
        <dbReference type="Proteomes" id="UP000198379"/>
    </source>
</evidence>
<dbReference type="Proteomes" id="UP000198379">
    <property type="component" value="Unassembled WGS sequence"/>
</dbReference>
<protein>
    <recommendedName>
        <fullName evidence="3">Phage derived protein Gp49-like</fullName>
    </recommendedName>
</protein>
<dbReference type="AlphaFoldDB" id="A0A239AFJ2"/>
<organism evidence="1 2">
    <name type="scientific">Dokdonia pacifica</name>
    <dbReference type="NCBI Taxonomy" id="1627892"/>
    <lineage>
        <taxon>Bacteria</taxon>
        <taxon>Pseudomonadati</taxon>
        <taxon>Bacteroidota</taxon>
        <taxon>Flavobacteriia</taxon>
        <taxon>Flavobacteriales</taxon>
        <taxon>Flavobacteriaceae</taxon>
        <taxon>Dokdonia</taxon>
    </lineage>
</organism>
<name>A0A239AFJ2_9FLAO</name>
<dbReference type="OrthoDB" id="197283at2"/>